<dbReference type="RefSeq" id="WP_286286571.1">
    <property type="nucleotide sequence ID" value="NZ_JASXSZ010000001.1"/>
</dbReference>
<keyword evidence="1" id="KW-0812">Transmembrane</keyword>
<dbReference type="Proteomes" id="UP001235064">
    <property type="component" value="Unassembled WGS sequence"/>
</dbReference>
<accession>A0ABT7MV14</accession>
<feature type="transmembrane region" description="Helical" evidence="1">
    <location>
        <begin position="6"/>
        <end position="27"/>
    </location>
</feature>
<feature type="transmembrane region" description="Helical" evidence="1">
    <location>
        <begin position="154"/>
        <end position="175"/>
    </location>
</feature>
<proteinExistence type="predicted"/>
<comment type="caution">
    <text evidence="2">The sequence shown here is derived from an EMBL/GenBank/DDBJ whole genome shotgun (WGS) entry which is preliminary data.</text>
</comment>
<evidence type="ECO:0000256" key="1">
    <source>
        <dbReference type="SAM" id="Phobius"/>
    </source>
</evidence>
<keyword evidence="3" id="KW-1185">Reference proteome</keyword>
<feature type="transmembrane region" description="Helical" evidence="1">
    <location>
        <begin position="117"/>
        <end position="142"/>
    </location>
</feature>
<organism evidence="2 3">
    <name type="scientific">Microbacterium candidum</name>
    <dbReference type="NCBI Taxonomy" id="3041922"/>
    <lineage>
        <taxon>Bacteria</taxon>
        <taxon>Bacillati</taxon>
        <taxon>Actinomycetota</taxon>
        <taxon>Actinomycetes</taxon>
        <taxon>Micrococcales</taxon>
        <taxon>Microbacteriaceae</taxon>
        <taxon>Microbacterium</taxon>
    </lineage>
</organism>
<keyword evidence="1" id="KW-1133">Transmembrane helix</keyword>
<keyword evidence="1" id="KW-0472">Membrane</keyword>
<evidence type="ECO:0000313" key="2">
    <source>
        <dbReference type="EMBL" id="MDL9978292.1"/>
    </source>
</evidence>
<evidence type="ECO:0000313" key="3">
    <source>
        <dbReference type="Proteomes" id="UP001235064"/>
    </source>
</evidence>
<protein>
    <submittedName>
        <fullName evidence="2">Uncharacterized protein</fullName>
    </submittedName>
</protein>
<dbReference type="EMBL" id="JASXSZ010000001">
    <property type="protein sequence ID" value="MDL9978292.1"/>
    <property type="molecule type" value="Genomic_DNA"/>
</dbReference>
<sequence>MGAFSWAHILVLLIIVGVIVALLVLAARSWRRRGIDPTIGLTLTVSALAALFGVVAAIIVLVGSLMDTQLHITIPVSPFWPTLPPGTTISGTTATLAQGGFVEADVWVEGASSGARVLWGIGQALGALVPAAIAGLIAVACFQLLRGAAFAPVVARMAMITAVVVLVGGMASGIMSDIAGSMVSHELLAWTGATGGTGDPNDDPLQNWPMATSSFTLPLWPIGAGLGFAALAAILRYGTRLQKDTEGLV</sequence>
<name>A0ABT7MV14_9MICO</name>
<feature type="transmembrane region" description="Helical" evidence="1">
    <location>
        <begin position="217"/>
        <end position="235"/>
    </location>
</feature>
<gene>
    <name evidence="2" type="ORF">QSV35_03015</name>
</gene>
<feature type="transmembrane region" description="Helical" evidence="1">
    <location>
        <begin position="39"/>
        <end position="62"/>
    </location>
</feature>
<reference evidence="2 3" key="1">
    <citation type="submission" date="2023-06" db="EMBL/GenBank/DDBJ databases">
        <title>Microbacterium sp. nov., isolated from a waste landfill.</title>
        <authorList>
            <person name="Wen W."/>
        </authorList>
    </citation>
    <scope>NUCLEOTIDE SEQUENCE [LARGE SCALE GENOMIC DNA]</scope>
    <source>
        <strain evidence="2 3">ASV49</strain>
    </source>
</reference>